<name>A0AAP2DF30_9BACT</name>
<evidence type="ECO:0000256" key="10">
    <source>
        <dbReference type="HAMAP-Rule" id="MF_00115"/>
    </source>
</evidence>
<evidence type="ECO:0000256" key="8">
    <source>
        <dbReference type="ARBA" id="ARBA00023136"/>
    </source>
</evidence>
<keyword evidence="3 10" id="KW-0813">Transport</keyword>
<dbReference type="InterPro" id="IPR036019">
    <property type="entry name" value="MscL_channel"/>
</dbReference>
<dbReference type="AlphaFoldDB" id="A0AAP2DF30"/>
<comment type="subcellular location">
    <subcellularLocation>
        <location evidence="1 10">Cell membrane</location>
        <topology evidence="1 10">Multi-pass membrane protein</topology>
    </subcellularLocation>
</comment>
<keyword evidence="5 10" id="KW-0812">Transmembrane</keyword>
<keyword evidence="9 10" id="KW-0407">Ion channel</keyword>
<keyword evidence="12" id="KW-1185">Reference proteome</keyword>
<dbReference type="PROSITE" id="PS01327">
    <property type="entry name" value="MSCL"/>
    <property type="match status" value="1"/>
</dbReference>
<evidence type="ECO:0000256" key="2">
    <source>
        <dbReference type="ARBA" id="ARBA00007254"/>
    </source>
</evidence>
<comment type="similarity">
    <text evidence="2 10">Belongs to the MscL family.</text>
</comment>
<evidence type="ECO:0000256" key="9">
    <source>
        <dbReference type="ARBA" id="ARBA00023303"/>
    </source>
</evidence>
<reference evidence="11 12" key="1">
    <citation type="submission" date="2021-05" db="EMBL/GenBank/DDBJ databases">
        <title>A Polyphasic approach of four new species of the genus Ohtaekwangia: Ohtaekwangia histidinii sp. nov., Ohtaekwangia cretensis sp. nov., Ohtaekwangia indiensis sp. nov., Ohtaekwangia reichenbachii sp. nov. from diverse environment.</title>
        <authorList>
            <person name="Octaviana S."/>
        </authorList>
    </citation>
    <scope>NUCLEOTIDE SEQUENCE [LARGE SCALE GENOMIC DNA]</scope>
    <source>
        <strain evidence="11 12">PWU37</strain>
    </source>
</reference>
<keyword evidence="7 10" id="KW-0406">Ion transport</keyword>
<protein>
    <recommendedName>
        <fullName evidence="10">Large-conductance mechanosensitive channel</fullName>
    </recommendedName>
</protein>
<feature type="transmembrane region" description="Helical" evidence="10">
    <location>
        <begin position="21"/>
        <end position="46"/>
    </location>
</feature>
<dbReference type="PANTHER" id="PTHR30266">
    <property type="entry name" value="MECHANOSENSITIVE CHANNEL MSCL"/>
    <property type="match status" value="1"/>
</dbReference>
<comment type="function">
    <text evidence="10">Channel that opens in response to stretch forces in the membrane lipid bilayer. May participate in the regulation of osmotic pressure changes within the cell.</text>
</comment>
<comment type="caution">
    <text evidence="11">The sequence shown here is derived from an EMBL/GenBank/DDBJ whole genome shotgun (WGS) entry which is preliminary data.</text>
</comment>
<evidence type="ECO:0000313" key="12">
    <source>
        <dbReference type="Proteomes" id="UP001319180"/>
    </source>
</evidence>
<evidence type="ECO:0000313" key="11">
    <source>
        <dbReference type="EMBL" id="MBT1690579.1"/>
    </source>
</evidence>
<evidence type="ECO:0000256" key="7">
    <source>
        <dbReference type="ARBA" id="ARBA00023065"/>
    </source>
</evidence>
<organism evidence="11 12">
    <name type="scientific">Dawidia soli</name>
    <dbReference type="NCBI Taxonomy" id="2782352"/>
    <lineage>
        <taxon>Bacteria</taxon>
        <taxon>Pseudomonadati</taxon>
        <taxon>Bacteroidota</taxon>
        <taxon>Cytophagia</taxon>
        <taxon>Cytophagales</taxon>
        <taxon>Chryseotaleaceae</taxon>
        <taxon>Dawidia</taxon>
    </lineage>
</organism>
<dbReference type="InterPro" id="IPR019823">
    <property type="entry name" value="Mechanosensitive_channel_CS"/>
</dbReference>
<evidence type="ECO:0000256" key="5">
    <source>
        <dbReference type="ARBA" id="ARBA00022692"/>
    </source>
</evidence>
<dbReference type="PANTHER" id="PTHR30266:SF2">
    <property type="entry name" value="LARGE-CONDUCTANCE MECHANOSENSITIVE CHANNEL"/>
    <property type="match status" value="1"/>
</dbReference>
<evidence type="ECO:0000256" key="4">
    <source>
        <dbReference type="ARBA" id="ARBA00022475"/>
    </source>
</evidence>
<dbReference type="GO" id="GO:0005886">
    <property type="term" value="C:plasma membrane"/>
    <property type="evidence" value="ECO:0007669"/>
    <property type="project" value="UniProtKB-SubCell"/>
</dbReference>
<comment type="subunit">
    <text evidence="10">Homopentamer.</text>
</comment>
<keyword evidence="6 10" id="KW-1133">Transmembrane helix</keyword>
<dbReference type="NCBIfam" id="TIGR00220">
    <property type="entry name" value="mscL"/>
    <property type="match status" value="1"/>
</dbReference>
<feature type="transmembrane region" description="Helical" evidence="10">
    <location>
        <begin position="66"/>
        <end position="87"/>
    </location>
</feature>
<proteinExistence type="inferred from homology"/>
<gene>
    <name evidence="10 11" type="primary">mscL</name>
    <name evidence="11" type="ORF">KK078_28700</name>
</gene>
<keyword evidence="8 10" id="KW-0472">Membrane</keyword>
<dbReference type="SUPFAM" id="SSF81330">
    <property type="entry name" value="Gated mechanosensitive channel"/>
    <property type="match status" value="1"/>
</dbReference>
<dbReference type="RefSeq" id="WP_254094129.1">
    <property type="nucleotide sequence ID" value="NZ_JAHESC010000072.1"/>
</dbReference>
<sequence>MFKEFKEFALRGNVIDLAVGVVIGAAFNAIVSSLVADVFMPIIGILTGGLDFSNRGYKFGDAVVAYGKFIQAIFIFIITAFALFLFVKAINSLKRKEENKPADAPAPPPADIQLLTEIRNLLKKQDVTKP</sequence>
<dbReference type="InterPro" id="IPR037673">
    <property type="entry name" value="MSC/AndL"/>
</dbReference>
<dbReference type="PRINTS" id="PR01264">
    <property type="entry name" value="MECHCHANNEL"/>
</dbReference>
<evidence type="ECO:0000256" key="3">
    <source>
        <dbReference type="ARBA" id="ARBA00022448"/>
    </source>
</evidence>
<keyword evidence="4 10" id="KW-1003">Cell membrane</keyword>
<dbReference type="NCBIfam" id="NF001843">
    <property type="entry name" value="PRK00567.1-4"/>
    <property type="match status" value="1"/>
</dbReference>
<dbReference type="GO" id="GO:0008381">
    <property type="term" value="F:mechanosensitive monoatomic ion channel activity"/>
    <property type="evidence" value="ECO:0007669"/>
    <property type="project" value="UniProtKB-UniRule"/>
</dbReference>
<evidence type="ECO:0000256" key="6">
    <source>
        <dbReference type="ARBA" id="ARBA00022989"/>
    </source>
</evidence>
<evidence type="ECO:0000256" key="1">
    <source>
        <dbReference type="ARBA" id="ARBA00004651"/>
    </source>
</evidence>
<dbReference type="Gene3D" id="1.10.1200.120">
    <property type="entry name" value="Large-conductance mechanosensitive channel, MscL, domain 1"/>
    <property type="match status" value="1"/>
</dbReference>
<dbReference type="Pfam" id="PF01741">
    <property type="entry name" value="MscL"/>
    <property type="match status" value="1"/>
</dbReference>
<dbReference type="HAMAP" id="MF_00115">
    <property type="entry name" value="MscL"/>
    <property type="match status" value="1"/>
</dbReference>
<accession>A0AAP2DF30</accession>
<dbReference type="InterPro" id="IPR001185">
    <property type="entry name" value="MS_channel"/>
</dbReference>
<dbReference type="Proteomes" id="UP001319180">
    <property type="component" value="Unassembled WGS sequence"/>
</dbReference>
<dbReference type="EMBL" id="JAHESC010000072">
    <property type="protein sequence ID" value="MBT1690579.1"/>
    <property type="molecule type" value="Genomic_DNA"/>
</dbReference>